<proteinExistence type="inferred from homology"/>
<evidence type="ECO:0000313" key="5">
    <source>
        <dbReference type="Proteomes" id="UP001205890"/>
    </source>
</evidence>
<evidence type="ECO:0000256" key="2">
    <source>
        <dbReference type="ARBA" id="ARBA00022801"/>
    </source>
</evidence>
<evidence type="ECO:0000259" key="3">
    <source>
        <dbReference type="Pfam" id="PF01979"/>
    </source>
</evidence>
<sequence length="487" mass="53845">MTVTLLKARWIVGHENDRHCLHEDGEIAVSGDSVLFVGKRFPGQADRVVDYGHALVGPGFIDLDALSDLDTTVLGFDNQPPARKGRVWPRSYMDAGPIEMYTREELAFQKRYAFTRLIRGGITTALPIASLFYRAWGETVEEFSDAAASAADLGLRIYLGPAYRAGNTFVNEDGTLDYFFDEERGLAGLRDAERFCETFEGRAGGLVRTMLAPDRIETCTPELLRRSAAAARALGVPIRLHSCQSRFEYDTVVRLRGKSPPEWMAELGFLSERTLLPHGIYVSGLNGIDRPGRDLEIIRDSGATIVHCPLVSARHGQALRSFRSYRDMGIRIGLGTDTYPPDMLLNMQIGLMLCRVVEHDAQACRAEDYYDAATVGGADALGRPDLGRLRPGAKADLIVVDLDDPFMGQATDPIQTLLLNASSRSVRSVMIDGRFVMEDGVIPGVDERADRRRAQAQFDGVVAKYPMRTLGHPPVGEIFSSSYKRIR</sequence>
<comment type="caution">
    <text evidence="4">The sequence shown here is derived from an EMBL/GenBank/DDBJ whole genome shotgun (WGS) entry which is preliminary data.</text>
</comment>
<dbReference type="Pfam" id="PF01979">
    <property type="entry name" value="Amidohydro_1"/>
    <property type="match status" value="1"/>
</dbReference>
<dbReference type="SUPFAM" id="SSF51338">
    <property type="entry name" value="Composite domain of metallo-dependent hydrolases"/>
    <property type="match status" value="1"/>
</dbReference>
<feature type="domain" description="Amidohydrolase-related" evidence="3">
    <location>
        <begin position="104"/>
        <end position="436"/>
    </location>
</feature>
<dbReference type="Gene3D" id="2.30.40.10">
    <property type="entry name" value="Urease, subunit C, domain 1"/>
    <property type="match status" value="1"/>
</dbReference>
<dbReference type="InterPro" id="IPR050287">
    <property type="entry name" value="MTA/SAH_deaminase"/>
</dbReference>
<gene>
    <name evidence="4" type="ORF">NK718_16470</name>
</gene>
<dbReference type="NCBIfam" id="NF004801">
    <property type="entry name" value="PRK06151.1"/>
    <property type="match status" value="1"/>
</dbReference>
<evidence type="ECO:0000313" key="4">
    <source>
        <dbReference type="EMBL" id="MCP8940123.1"/>
    </source>
</evidence>
<reference evidence="4 5" key="1">
    <citation type="submission" date="2022-07" db="EMBL/GenBank/DDBJ databases">
        <authorList>
            <person name="Li W.-J."/>
            <person name="Deng Q.-Q."/>
        </authorList>
    </citation>
    <scope>NUCLEOTIDE SEQUENCE [LARGE SCALE GENOMIC DNA]</scope>
    <source>
        <strain evidence="4 5">SYSU M60028</strain>
    </source>
</reference>
<name>A0ABT1LG99_9HYPH</name>
<comment type="similarity">
    <text evidence="1">Belongs to the metallo-dependent hydrolases superfamily. ATZ/TRZ family.</text>
</comment>
<dbReference type="InterPro" id="IPR032466">
    <property type="entry name" value="Metal_Hydrolase"/>
</dbReference>
<dbReference type="EMBL" id="JANCLU010000017">
    <property type="protein sequence ID" value="MCP8940123.1"/>
    <property type="molecule type" value="Genomic_DNA"/>
</dbReference>
<dbReference type="Gene3D" id="3.20.20.140">
    <property type="entry name" value="Metal-dependent hydrolases"/>
    <property type="match status" value="1"/>
</dbReference>
<dbReference type="PANTHER" id="PTHR43794:SF11">
    <property type="entry name" value="AMIDOHYDROLASE-RELATED DOMAIN-CONTAINING PROTEIN"/>
    <property type="match status" value="1"/>
</dbReference>
<dbReference type="RefSeq" id="WP_254744473.1">
    <property type="nucleotide sequence ID" value="NZ_JANCLU010000017.1"/>
</dbReference>
<protein>
    <submittedName>
        <fullName evidence="4">Amidohydrolase family protein</fullName>
    </submittedName>
</protein>
<dbReference type="SUPFAM" id="SSF51556">
    <property type="entry name" value="Metallo-dependent hydrolases"/>
    <property type="match status" value="1"/>
</dbReference>
<dbReference type="PANTHER" id="PTHR43794">
    <property type="entry name" value="AMINOHYDROLASE SSNA-RELATED"/>
    <property type="match status" value="1"/>
</dbReference>
<keyword evidence="2" id="KW-0378">Hydrolase</keyword>
<evidence type="ECO:0000256" key="1">
    <source>
        <dbReference type="ARBA" id="ARBA00006745"/>
    </source>
</evidence>
<organism evidence="4 5">
    <name type="scientific">Alsobacter ponti</name>
    <dbReference type="NCBI Taxonomy" id="2962936"/>
    <lineage>
        <taxon>Bacteria</taxon>
        <taxon>Pseudomonadati</taxon>
        <taxon>Pseudomonadota</taxon>
        <taxon>Alphaproteobacteria</taxon>
        <taxon>Hyphomicrobiales</taxon>
        <taxon>Alsobacteraceae</taxon>
        <taxon>Alsobacter</taxon>
    </lineage>
</organism>
<accession>A0ABT1LG99</accession>
<dbReference type="InterPro" id="IPR011059">
    <property type="entry name" value="Metal-dep_hydrolase_composite"/>
</dbReference>
<keyword evidence="5" id="KW-1185">Reference proteome</keyword>
<dbReference type="InterPro" id="IPR006680">
    <property type="entry name" value="Amidohydro-rel"/>
</dbReference>
<dbReference type="Proteomes" id="UP001205890">
    <property type="component" value="Unassembled WGS sequence"/>
</dbReference>